<dbReference type="EMBL" id="CP101527">
    <property type="protein sequence ID" value="UZW76253.1"/>
    <property type="molecule type" value="Genomic_DNA"/>
</dbReference>
<accession>A0A9E8KQB5</accession>
<dbReference type="KEGG" id="asem:NNL22_06635"/>
<gene>
    <name evidence="1" type="ORF">NNL22_06635</name>
</gene>
<dbReference type="Proteomes" id="UP001164472">
    <property type="component" value="Chromosome"/>
</dbReference>
<sequence length="113" mass="12739">MDIGSFSSSYQSVSYGARIRPDPVDMTPEMSTKDRSKLGMVSVMQDESKHDTMTRYALTRDVSLHGGNMMPGHSVENVDDYIEMLYKRAEENGGKDFYGVSSQRYANLIDVRV</sequence>
<proteinExistence type="predicted"/>
<keyword evidence="2" id="KW-1185">Reference proteome</keyword>
<name>A0A9E8KQB5_9ALTE</name>
<evidence type="ECO:0000313" key="2">
    <source>
        <dbReference type="Proteomes" id="UP001164472"/>
    </source>
</evidence>
<dbReference type="RefSeq" id="WP_251812111.1">
    <property type="nucleotide sequence ID" value="NZ_CP101527.1"/>
</dbReference>
<evidence type="ECO:0000313" key="1">
    <source>
        <dbReference type="EMBL" id="UZW76253.1"/>
    </source>
</evidence>
<organism evidence="1 2">
    <name type="scientific">Alkalimarinus sediminis</name>
    <dbReference type="NCBI Taxonomy" id="1632866"/>
    <lineage>
        <taxon>Bacteria</taxon>
        <taxon>Pseudomonadati</taxon>
        <taxon>Pseudomonadota</taxon>
        <taxon>Gammaproteobacteria</taxon>
        <taxon>Alteromonadales</taxon>
        <taxon>Alteromonadaceae</taxon>
        <taxon>Alkalimarinus</taxon>
    </lineage>
</organism>
<reference evidence="1" key="1">
    <citation type="submission" date="2022-07" db="EMBL/GenBank/DDBJ databases">
        <title>Alkalimarinus sp. nov., isolated from gut of a Alitta virens.</title>
        <authorList>
            <person name="Yang A.I."/>
            <person name="Shin N.-R."/>
        </authorList>
    </citation>
    <scope>NUCLEOTIDE SEQUENCE</scope>
    <source>
        <strain evidence="1">FA028</strain>
    </source>
</reference>
<protein>
    <submittedName>
        <fullName evidence="1">Uncharacterized protein</fullName>
    </submittedName>
</protein>
<dbReference type="AlphaFoldDB" id="A0A9E8KQB5"/>